<evidence type="ECO:0000256" key="5">
    <source>
        <dbReference type="PROSITE-ProRule" id="PRU00169"/>
    </source>
</evidence>
<feature type="domain" description="HTH luxR-type" evidence="6">
    <location>
        <begin position="149"/>
        <end position="214"/>
    </location>
</feature>
<dbReference type="AlphaFoldDB" id="A0A432WT98"/>
<dbReference type="Gene3D" id="3.40.50.2300">
    <property type="match status" value="1"/>
</dbReference>
<dbReference type="InterPro" id="IPR000792">
    <property type="entry name" value="Tscrpt_reg_LuxR_C"/>
</dbReference>
<keyword evidence="3 8" id="KW-0238">DNA-binding</keyword>
<dbReference type="GO" id="GO:0003677">
    <property type="term" value="F:DNA binding"/>
    <property type="evidence" value="ECO:0007669"/>
    <property type="project" value="UniProtKB-KW"/>
</dbReference>
<comment type="caution">
    <text evidence="8">The sequence shown here is derived from an EMBL/GenBank/DDBJ whole genome shotgun (WGS) entry which is preliminary data.</text>
</comment>
<dbReference type="CDD" id="cd06170">
    <property type="entry name" value="LuxR_C_like"/>
    <property type="match status" value="1"/>
</dbReference>
<dbReference type="PROSITE" id="PS50110">
    <property type="entry name" value="RESPONSE_REGULATORY"/>
    <property type="match status" value="1"/>
</dbReference>
<evidence type="ECO:0000256" key="2">
    <source>
        <dbReference type="ARBA" id="ARBA00023015"/>
    </source>
</evidence>
<dbReference type="PANTHER" id="PTHR43214:SF41">
    <property type="entry name" value="NITRATE_NITRITE RESPONSE REGULATOR PROTEIN NARP"/>
    <property type="match status" value="1"/>
</dbReference>
<dbReference type="RefSeq" id="WP_126807875.1">
    <property type="nucleotide sequence ID" value="NZ_PIPP01000003.1"/>
</dbReference>
<evidence type="ECO:0000313" key="9">
    <source>
        <dbReference type="Proteomes" id="UP000286934"/>
    </source>
</evidence>
<dbReference type="CDD" id="cd17535">
    <property type="entry name" value="REC_NarL-like"/>
    <property type="match status" value="1"/>
</dbReference>
<dbReference type="PANTHER" id="PTHR43214">
    <property type="entry name" value="TWO-COMPONENT RESPONSE REGULATOR"/>
    <property type="match status" value="1"/>
</dbReference>
<evidence type="ECO:0000256" key="3">
    <source>
        <dbReference type="ARBA" id="ARBA00023125"/>
    </source>
</evidence>
<evidence type="ECO:0000313" key="8">
    <source>
        <dbReference type="EMBL" id="RUO36968.1"/>
    </source>
</evidence>
<dbReference type="Pfam" id="PF00072">
    <property type="entry name" value="Response_reg"/>
    <property type="match status" value="1"/>
</dbReference>
<keyword evidence="9" id="KW-1185">Reference proteome</keyword>
<dbReference type="PROSITE" id="PS50043">
    <property type="entry name" value="HTH_LUXR_2"/>
    <property type="match status" value="1"/>
</dbReference>
<keyword evidence="4" id="KW-0804">Transcription</keyword>
<dbReference type="SUPFAM" id="SSF52172">
    <property type="entry name" value="CheY-like"/>
    <property type="match status" value="1"/>
</dbReference>
<dbReference type="GO" id="GO:0006355">
    <property type="term" value="P:regulation of DNA-templated transcription"/>
    <property type="evidence" value="ECO:0007669"/>
    <property type="project" value="InterPro"/>
</dbReference>
<evidence type="ECO:0000259" key="7">
    <source>
        <dbReference type="PROSITE" id="PS50110"/>
    </source>
</evidence>
<name>A0A432WT98_9GAMM</name>
<dbReference type="GO" id="GO:0000160">
    <property type="term" value="P:phosphorelay signal transduction system"/>
    <property type="evidence" value="ECO:0007669"/>
    <property type="project" value="InterPro"/>
</dbReference>
<evidence type="ECO:0000259" key="6">
    <source>
        <dbReference type="PROSITE" id="PS50043"/>
    </source>
</evidence>
<dbReference type="EMBL" id="PIPP01000003">
    <property type="protein sequence ID" value="RUO36968.1"/>
    <property type="molecule type" value="Genomic_DNA"/>
</dbReference>
<feature type="domain" description="Response regulatory" evidence="7">
    <location>
        <begin position="9"/>
        <end position="125"/>
    </location>
</feature>
<protein>
    <submittedName>
        <fullName evidence="8">DNA-binding response regulator</fullName>
    </submittedName>
</protein>
<organism evidence="8 9">
    <name type="scientific">Aliidiomarina shirensis</name>
    <dbReference type="NCBI Taxonomy" id="1048642"/>
    <lineage>
        <taxon>Bacteria</taxon>
        <taxon>Pseudomonadati</taxon>
        <taxon>Pseudomonadota</taxon>
        <taxon>Gammaproteobacteria</taxon>
        <taxon>Alteromonadales</taxon>
        <taxon>Idiomarinaceae</taxon>
        <taxon>Aliidiomarina</taxon>
    </lineage>
</organism>
<dbReference type="InterPro" id="IPR039420">
    <property type="entry name" value="WalR-like"/>
</dbReference>
<dbReference type="SMART" id="SM00448">
    <property type="entry name" value="REC"/>
    <property type="match status" value="1"/>
</dbReference>
<proteinExistence type="predicted"/>
<dbReference type="OrthoDB" id="9796655at2"/>
<dbReference type="InterPro" id="IPR016032">
    <property type="entry name" value="Sig_transdc_resp-reg_C-effctor"/>
</dbReference>
<reference evidence="9" key="1">
    <citation type="journal article" date="2018" name="Front. Microbiol.">
        <title>Genome-Based Analysis Reveals the Taxonomy and Diversity of the Family Idiomarinaceae.</title>
        <authorList>
            <person name="Liu Y."/>
            <person name="Lai Q."/>
            <person name="Shao Z."/>
        </authorList>
    </citation>
    <scope>NUCLEOTIDE SEQUENCE [LARGE SCALE GENOMIC DNA]</scope>
    <source>
        <strain evidence="9">AIS</strain>
    </source>
</reference>
<dbReference type="Proteomes" id="UP000286934">
    <property type="component" value="Unassembled WGS sequence"/>
</dbReference>
<sequence>MSSDKNKIRIVIADDHTLVRQSIVQMLRQQGDFEVVQECEDGVSLVQAAIQKAPDVILMDISMPKMNGLVAIDKLLDNRPDAKVLVLTMHDEIEYMHALHTSGARGYVLKESSTEQLSEAIRVIHEGGTFFPNALTQSLASGKGSSTDDTSILNNLTRREREVFHLVVAGRATKEIAVLLDMSYKTAENHRGRILNKLQVSNTAELIRLAARKGLLE</sequence>
<dbReference type="InterPro" id="IPR011006">
    <property type="entry name" value="CheY-like_superfamily"/>
</dbReference>
<keyword evidence="1 5" id="KW-0597">Phosphoprotein</keyword>
<dbReference type="InterPro" id="IPR058245">
    <property type="entry name" value="NreC/VraR/RcsB-like_REC"/>
</dbReference>
<accession>A0A432WT98</accession>
<evidence type="ECO:0000256" key="4">
    <source>
        <dbReference type="ARBA" id="ARBA00023163"/>
    </source>
</evidence>
<evidence type="ECO:0000256" key="1">
    <source>
        <dbReference type="ARBA" id="ARBA00022553"/>
    </source>
</evidence>
<dbReference type="Pfam" id="PF00196">
    <property type="entry name" value="GerE"/>
    <property type="match status" value="1"/>
</dbReference>
<feature type="modified residue" description="4-aspartylphosphate" evidence="5">
    <location>
        <position position="60"/>
    </location>
</feature>
<dbReference type="PRINTS" id="PR00038">
    <property type="entry name" value="HTHLUXR"/>
</dbReference>
<keyword evidence="2" id="KW-0805">Transcription regulation</keyword>
<dbReference type="SUPFAM" id="SSF46894">
    <property type="entry name" value="C-terminal effector domain of the bipartite response regulators"/>
    <property type="match status" value="1"/>
</dbReference>
<gene>
    <name evidence="8" type="ORF">CWE13_08985</name>
</gene>
<dbReference type="InterPro" id="IPR001789">
    <property type="entry name" value="Sig_transdc_resp-reg_receiver"/>
</dbReference>
<dbReference type="SMART" id="SM00421">
    <property type="entry name" value="HTH_LUXR"/>
    <property type="match status" value="1"/>
</dbReference>